<reference evidence="2 3" key="1">
    <citation type="submission" date="2020-03" db="EMBL/GenBank/DDBJ databases">
        <title>Isolation and identification of active actinomycetes.</title>
        <authorList>
            <person name="Sun X."/>
        </authorList>
    </citation>
    <scope>NUCLEOTIDE SEQUENCE [LARGE SCALE GENOMIC DNA]</scope>
    <source>
        <strain evidence="2 3">NEAU-D13</strain>
    </source>
</reference>
<dbReference type="AlphaFoldDB" id="A0A7C9RYF6"/>
<dbReference type="Gene3D" id="3.90.1200.10">
    <property type="match status" value="1"/>
</dbReference>
<dbReference type="RefSeq" id="WP_166055397.1">
    <property type="nucleotide sequence ID" value="NZ_JAAMPJ010000019.1"/>
</dbReference>
<evidence type="ECO:0000259" key="1">
    <source>
        <dbReference type="Pfam" id="PF01636"/>
    </source>
</evidence>
<keyword evidence="2" id="KW-0808">Transferase</keyword>
<accession>A0A7C9RYF6</accession>
<dbReference type="InterPro" id="IPR011009">
    <property type="entry name" value="Kinase-like_dom_sf"/>
</dbReference>
<dbReference type="GO" id="GO:0016740">
    <property type="term" value="F:transferase activity"/>
    <property type="evidence" value="ECO:0007669"/>
    <property type="project" value="UniProtKB-KW"/>
</dbReference>
<protein>
    <submittedName>
        <fullName evidence="2">Phosphotransferase</fullName>
    </submittedName>
</protein>
<gene>
    <name evidence="2" type="ORF">G7043_44890</name>
</gene>
<evidence type="ECO:0000313" key="3">
    <source>
        <dbReference type="Proteomes" id="UP000481360"/>
    </source>
</evidence>
<evidence type="ECO:0000313" key="2">
    <source>
        <dbReference type="EMBL" id="NGY66047.1"/>
    </source>
</evidence>
<name>A0A7C9RYF6_9PSEU</name>
<feature type="domain" description="Aminoglycoside phosphotransferase" evidence="1">
    <location>
        <begin position="105"/>
        <end position="150"/>
    </location>
</feature>
<keyword evidence="3" id="KW-1185">Reference proteome</keyword>
<dbReference type="InterPro" id="IPR002575">
    <property type="entry name" value="Aminoglycoside_PTrfase"/>
</dbReference>
<dbReference type="SUPFAM" id="SSF56112">
    <property type="entry name" value="Protein kinase-like (PK-like)"/>
    <property type="match status" value="1"/>
</dbReference>
<dbReference type="Proteomes" id="UP000481360">
    <property type="component" value="Unassembled WGS sequence"/>
</dbReference>
<sequence>MSNTLPGGWINAVVRIGDTVRRSQHPRSPYVHRLLAHLGARQWPGAPRFLGVDEDEREILSFLDGRAAWRQEDQVHVRAEASLTKVAALARQLHDLTEGTELAEGGTVVCHNDLSPKNTVYRRGEPVAFVDWDLAGPGDRVHDVAHICWQYLDLGHATVDVTEAARLVGVICDGYGLVDRGEVVGTVLWWQDRCRSGIEAGAAAGDPAMIRLRDHGALAAVGTAHDWVREHQLELEQRIRQR</sequence>
<proteinExistence type="predicted"/>
<dbReference type="Pfam" id="PF01636">
    <property type="entry name" value="APH"/>
    <property type="match status" value="1"/>
</dbReference>
<dbReference type="EMBL" id="JAAMPJ010000019">
    <property type="protein sequence ID" value="NGY66047.1"/>
    <property type="molecule type" value="Genomic_DNA"/>
</dbReference>
<organism evidence="2 3">
    <name type="scientific">Lentzea alba</name>
    <dbReference type="NCBI Taxonomy" id="2714351"/>
    <lineage>
        <taxon>Bacteria</taxon>
        <taxon>Bacillati</taxon>
        <taxon>Actinomycetota</taxon>
        <taxon>Actinomycetes</taxon>
        <taxon>Pseudonocardiales</taxon>
        <taxon>Pseudonocardiaceae</taxon>
        <taxon>Lentzea</taxon>
    </lineage>
</organism>
<comment type="caution">
    <text evidence="2">The sequence shown here is derived from an EMBL/GenBank/DDBJ whole genome shotgun (WGS) entry which is preliminary data.</text>
</comment>